<evidence type="ECO:0008006" key="4">
    <source>
        <dbReference type="Google" id="ProtNLM"/>
    </source>
</evidence>
<reference evidence="2 3" key="1">
    <citation type="journal article" date="2018" name="New Phytol.">
        <title>Phylogenomics of Endogonaceae and evolution of mycorrhizas within Mucoromycota.</title>
        <authorList>
            <person name="Chang Y."/>
            <person name="Desiro A."/>
            <person name="Na H."/>
            <person name="Sandor L."/>
            <person name="Lipzen A."/>
            <person name="Clum A."/>
            <person name="Barry K."/>
            <person name="Grigoriev I.V."/>
            <person name="Martin F.M."/>
            <person name="Stajich J.E."/>
            <person name="Smith M.E."/>
            <person name="Bonito G."/>
            <person name="Spatafora J.W."/>
        </authorList>
    </citation>
    <scope>NUCLEOTIDE SEQUENCE [LARGE SCALE GENOMIC DNA]</scope>
    <source>
        <strain evidence="2 3">GMNB39</strain>
    </source>
</reference>
<dbReference type="AlphaFoldDB" id="A0A433D064"/>
<organism evidence="2 3">
    <name type="scientific">Jimgerdemannia flammicorona</name>
    <dbReference type="NCBI Taxonomy" id="994334"/>
    <lineage>
        <taxon>Eukaryota</taxon>
        <taxon>Fungi</taxon>
        <taxon>Fungi incertae sedis</taxon>
        <taxon>Mucoromycota</taxon>
        <taxon>Mucoromycotina</taxon>
        <taxon>Endogonomycetes</taxon>
        <taxon>Endogonales</taxon>
        <taxon>Endogonaceae</taxon>
        <taxon>Jimgerdemannia</taxon>
    </lineage>
</organism>
<dbReference type="InterPro" id="IPR006597">
    <property type="entry name" value="Sel1-like"/>
</dbReference>
<dbReference type="Proteomes" id="UP000268093">
    <property type="component" value="Unassembled WGS sequence"/>
</dbReference>
<name>A0A433D064_9FUNG</name>
<comment type="caution">
    <text evidence="2">The sequence shown here is derived from an EMBL/GenBank/DDBJ whole genome shotgun (WGS) entry which is preliminary data.</text>
</comment>
<dbReference type="PANTHER" id="PTHR11102">
    <property type="entry name" value="SEL-1-LIKE PROTEIN"/>
    <property type="match status" value="1"/>
</dbReference>
<dbReference type="SUPFAM" id="SSF81901">
    <property type="entry name" value="HCP-like"/>
    <property type="match status" value="1"/>
</dbReference>
<dbReference type="InterPro" id="IPR011990">
    <property type="entry name" value="TPR-like_helical_dom_sf"/>
</dbReference>
<sequence>MQSEVSNRLVKGFDVPNVDVEGFQLFLKAAEAGEAVGLPFSQCQLAVCYKFGIGIYKQKRRRSHQMVPQGRECLRHFCTAKSGEGTKRNHSKAHKWFLEAAKGGDNESQWRIFCLYRKGFEDPVEAFKWVSLAAAARHVKAMNALGECYEYGEGTEYLQAAESGDLGGMYNLGECYMDGKCVEKDVEKMFRWIRKAADA</sequence>
<dbReference type="Gene3D" id="1.25.40.10">
    <property type="entry name" value="Tetratricopeptide repeat domain"/>
    <property type="match status" value="2"/>
</dbReference>
<dbReference type="OrthoDB" id="2384430at2759"/>
<dbReference type="SMART" id="SM00671">
    <property type="entry name" value="SEL1"/>
    <property type="match status" value="4"/>
</dbReference>
<dbReference type="PANTHER" id="PTHR11102:SF160">
    <property type="entry name" value="ERAD-ASSOCIATED E3 UBIQUITIN-PROTEIN LIGASE COMPONENT HRD3"/>
    <property type="match status" value="1"/>
</dbReference>
<comment type="similarity">
    <text evidence="1">Belongs to the sel-1 family.</text>
</comment>
<gene>
    <name evidence="2" type="ORF">BC936DRAFT_149749</name>
</gene>
<dbReference type="EMBL" id="RBNI01009321">
    <property type="protein sequence ID" value="RUP44225.1"/>
    <property type="molecule type" value="Genomic_DNA"/>
</dbReference>
<proteinExistence type="inferred from homology"/>
<accession>A0A433D064</accession>
<dbReference type="Pfam" id="PF08238">
    <property type="entry name" value="Sel1"/>
    <property type="match status" value="6"/>
</dbReference>
<keyword evidence="3" id="KW-1185">Reference proteome</keyword>
<evidence type="ECO:0000313" key="3">
    <source>
        <dbReference type="Proteomes" id="UP000268093"/>
    </source>
</evidence>
<evidence type="ECO:0000313" key="2">
    <source>
        <dbReference type="EMBL" id="RUP44225.1"/>
    </source>
</evidence>
<evidence type="ECO:0000256" key="1">
    <source>
        <dbReference type="ARBA" id="ARBA00038101"/>
    </source>
</evidence>
<protein>
    <recommendedName>
        <fullName evidence="4">HCP-like protein</fullName>
    </recommendedName>
</protein>
<dbReference type="InterPro" id="IPR050767">
    <property type="entry name" value="Sel1_AlgK"/>
</dbReference>